<dbReference type="PANTHER" id="PTHR43798:SF33">
    <property type="entry name" value="HYDROLASE, PUTATIVE (AFU_ORTHOLOGUE AFUA_2G14860)-RELATED"/>
    <property type="match status" value="1"/>
</dbReference>
<dbReference type="Proteomes" id="UP001595607">
    <property type="component" value="Unassembled WGS sequence"/>
</dbReference>
<dbReference type="GO" id="GO:0016787">
    <property type="term" value="F:hydrolase activity"/>
    <property type="evidence" value="ECO:0007669"/>
    <property type="project" value="UniProtKB-KW"/>
</dbReference>
<keyword evidence="2" id="KW-0378">Hydrolase</keyword>
<dbReference type="Pfam" id="PF00561">
    <property type="entry name" value="Abhydrolase_1"/>
    <property type="match status" value="1"/>
</dbReference>
<accession>A0ABV7MAP6</accession>
<dbReference type="EMBL" id="JBHRVA010000002">
    <property type="protein sequence ID" value="MFC3302533.1"/>
    <property type="molecule type" value="Genomic_DNA"/>
</dbReference>
<comment type="caution">
    <text evidence="2">The sequence shown here is derived from an EMBL/GenBank/DDBJ whole genome shotgun (WGS) entry which is preliminary data.</text>
</comment>
<dbReference type="InterPro" id="IPR029058">
    <property type="entry name" value="AB_hydrolase_fold"/>
</dbReference>
<dbReference type="Gene3D" id="3.40.50.1820">
    <property type="entry name" value="alpha/beta hydrolase"/>
    <property type="match status" value="1"/>
</dbReference>
<dbReference type="SUPFAM" id="SSF53474">
    <property type="entry name" value="alpha/beta-Hydrolases"/>
    <property type="match status" value="1"/>
</dbReference>
<proteinExistence type="predicted"/>
<sequence length="268" mass="30273">MPRSRKAYTDGRYGQIHYRFAGEKTDRLPLFCLHQSPKNSLEFETFLLEASRDRLTVAGDYPGYGMSDAPPSEEQASVELYAESMWKVADAMALDRIDVFGNHTGSKVAIEMAKQQPARVRGIAMVSAAILTEEERAQFADFFTPIPLDREGTRIKENWRRIVASAGPAWSLEHMDRSFLQTQMAGEAYEWGHTAAFAYNAPFTEGLEQLPHRKIILNPADDLQVCTRRAREMMTNGEIIELPDWTYGFLDVHAKEVADLLLPKLDAA</sequence>
<keyword evidence="3" id="KW-1185">Reference proteome</keyword>
<reference evidence="3" key="1">
    <citation type="journal article" date="2019" name="Int. J. Syst. Evol. Microbiol.">
        <title>The Global Catalogue of Microorganisms (GCM) 10K type strain sequencing project: providing services to taxonomists for standard genome sequencing and annotation.</title>
        <authorList>
            <consortium name="The Broad Institute Genomics Platform"/>
            <consortium name="The Broad Institute Genome Sequencing Center for Infectious Disease"/>
            <person name="Wu L."/>
            <person name="Ma J."/>
        </authorList>
    </citation>
    <scope>NUCLEOTIDE SEQUENCE [LARGE SCALE GENOMIC DNA]</scope>
    <source>
        <strain evidence="3">KCTC 22245</strain>
    </source>
</reference>
<name>A0ABV7MAP6_9PROT</name>
<dbReference type="InterPro" id="IPR050266">
    <property type="entry name" value="AB_hydrolase_sf"/>
</dbReference>
<organism evidence="2 3">
    <name type="scientific">Parvularcula lutaonensis</name>
    <dbReference type="NCBI Taxonomy" id="491923"/>
    <lineage>
        <taxon>Bacteria</taxon>
        <taxon>Pseudomonadati</taxon>
        <taxon>Pseudomonadota</taxon>
        <taxon>Alphaproteobacteria</taxon>
        <taxon>Parvularculales</taxon>
        <taxon>Parvularculaceae</taxon>
        <taxon>Parvularcula</taxon>
    </lineage>
</organism>
<evidence type="ECO:0000313" key="3">
    <source>
        <dbReference type="Proteomes" id="UP001595607"/>
    </source>
</evidence>
<evidence type="ECO:0000259" key="1">
    <source>
        <dbReference type="Pfam" id="PF00561"/>
    </source>
</evidence>
<dbReference type="PANTHER" id="PTHR43798">
    <property type="entry name" value="MONOACYLGLYCEROL LIPASE"/>
    <property type="match status" value="1"/>
</dbReference>
<feature type="domain" description="AB hydrolase-1" evidence="1">
    <location>
        <begin position="29"/>
        <end position="142"/>
    </location>
</feature>
<dbReference type="InterPro" id="IPR000073">
    <property type="entry name" value="AB_hydrolase_1"/>
</dbReference>
<gene>
    <name evidence="2" type="ORF">ACFONP_07290</name>
</gene>
<evidence type="ECO:0000313" key="2">
    <source>
        <dbReference type="EMBL" id="MFC3302533.1"/>
    </source>
</evidence>
<dbReference type="RefSeq" id="WP_189570869.1">
    <property type="nucleotide sequence ID" value="NZ_BMXU01000001.1"/>
</dbReference>
<protein>
    <submittedName>
        <fullName evidence="2">Alpha/beta fold hydrolase</fullName>
    </submittedName>
</protein>